<protein>
    <submittedName>
        <fullName evidence="1">Uncharacterized protein</fullName>
    </submittedName>
</protein>
<accession>A0ABY5JCF0</accession>
<name>A0ABY5JCF0_9GAMM</name>
<keyword evidence="2" id="KW-1185">Reference proteome</keyword>
<reference evidence="1" key="1">
    <citation type="submission" date="2021-05" db="EMBL/GenBank/DDBJ databases">
        <title>Complete genome sequence of Pseudomonas seleniipraecipitans strain D1-6.</title>
        <authorList>
            <person name="Lafi F."/>
            <person name="Eida A."/>
            <person name="Alam I."/>
            <person name="Hert H."/>
            <person name="Saad M."/>
        </authorList>
    </citation>
    <scope>NUCLEOTIDE SEQUENCE</scope>
    <source>
        <strain evidence="1">D1-6</strain>
    </source>
</reference>
<evidence type="ECO:0000313" key="2">
    <source>
        <dbReference type="Proteomes" id="UP000887421"/>
    </source>
</evidence>
<proteinExistence type="predicted"/>
<evidence type="ECO:0000313" key="1">
    <source>
        <dbReference type="EMBL" id="UUD65734.1"/>
    </source>
</evidence>
<gene>
    <name evidence="1" type="ORF">D16iCDA_08810</name>
</gene>
<dbReference type="RefSeq" id="WP_164090899.1">
    <property type="nucleotide sequence ID" value="NZ_CP076114.1"/>
</dbReference>
<dbReference type="Proteomes" id="UP000887421">
    <property type="component" value="Chromosome"/>
</dbReference>
<organism evidence="1 2">
    <name type="scientific">Phytopseudomonas seleniipraecipitans</name>
    <dbReference type="NCBI Taxonomy" id="640205"/>
    <lineage>
        <taxon>Bacteria</taxon>
        <taxon>Pseudomonadati</taxon>
        <taxon>Pseudomonadota</taxon>
        <taxon>Gammaproteobacteria</taxon>
        <taxon>Pseudomonadales</taxon>
        <taxon>Pseudomonadaceae</taxon>
        <taxon>Phytopseudomonas</taxon>
    </lineage>
</organism>
<sequence length="45" mass="4804">MARIEGLICTGEAPLGEKITLFTGCRQVVLPSLGFGKNKSNLRIA</sequence>
<dbReference type="EMBL" id="CP076114">
    <property type="protein sequence ID" value="UUD65734.1"/>
    <property type="molecule type" value="Genomic_DNA"/>
</dbReference>